<evidence type="ECO:0000256" key="1">
    <source>
        <dbReference type="SAM" id="MobiDB-lite"/>
    </source>
</evidence>
<dbReference type="Proteomes" id="UP000034072">
    <property type="component" value="Unassembled WGS sequence"/>
</dbReference>
<name>A0A0G0QL93_9BACT</name>
<reference evidence="2 3" key="1">
    <citation type="journal article" date="2015" name="Nature">
        <title>rRNA introns, odd ribosomes, and small enigmatic genomes across a large radiation of phyla.</title>
        <authorList>
            <person name="Brown C.T."/>
            <person name="Hug L.A."/>
            <person name="Thomas B.C."/>
            <person name="Sharon I."/>
            <person name="Castelle C.J."/>
            <person name="Singh A."/>
            <person name="Wilkins M.J."/>
            <person name="Williams K.H."/>
            <person name="Banfield J.F."/>
        </authorList>
    </citation>
    <scope>NUCLEOTIDE SEQUENCE [LARGE SCALE GENOMIC DNA]</scope>
</reference>
<accession>A0A0G0QL93</accession>
<organism evidence="2 3">
    <name type="scientific">Candidatus Yanofskybacteria bacterium GW2011_GWE2_40_11</name>
    <dbReference type="NCBI Taxonomy" id="1619033"/>
    <lineage>
        <taxon>Bacteria</taxon>
        <taxon>Candidatus Yanofskyibacteriota</taxon>
    </lineage>
</organism>
<proteinExistence type="predicted"/>
<feature type="compositionally biased region" description="Polar residues" evidence="1">
    <location>
        <begin position="1"/>
        <end position="12"/>
    </location>
</feature>
<feature type="region of interest" description="Disordered" evidence="1">
    <location>
        <begin position="1"/>
        <end position="20"/>
    </location>
</feature>
<evidence type="ECO:0000313" key="2">
    <source>
        <dbReference type="EMBL" id="KKR40908.1"/>
    </source>
</evidence>
<gene>
    <name evidence="2" type="ORF">UT75_C0003G0038</name>
</gene>
<dbReference type="AlphaFoldDB" id="A0A0G0QL93"/>
<protein>
    <submittedName>
        <fullName evidence="2">Uncharacterized protein</fullName>
    </submittedName>
</protein>
<comment type="caution">
    <text evidence="2">The sequence shown here is derived from an EMBL/GenBank/DDBJ whole genome shotgun (WGS) entry which is preliminary data.</text>
</comment>
<dbReference type="EMBL" id="LBXZ01000003">
    <property type="protein sequence ID" value="KKR40908.1"/>
    <property type="molecule type" value="Genomic_DNA"/>
</dbReference>
<evidence type="ECO:0000313" key="3">
    <source>
        <dbReference type="Proteomes" id="UP000034072"/>
    </source>
</evidence>
<sequence length="88" mass="9568">MAGSVHTATAFTSRRRERKNGTHFVRPWCLVSGIANRDGDLRDLVRGGRRPIAKDAQRGIDQAGVQIVVLVAGAAVRPPQLPGFFISF</sequence>